<evidence type="ECO:0000256" key="6">
    <source>
        <dbReference type="SAM" id="Coils"/>
    </source>
</evidence>
<dbReference type="InterPro" id="IPR000719">
    <property type="entry name" value="Prot_kinase_dom"/>
</dbReference>
<dbReference type="InterPro" id="IPR013761">
    <property type="entry name" value="SAM/pointed_sf"/>
</dbReference>
<proteinExistence type="predicted"/>
<keyword evidence="10" id="KW-1185">Reference proteome</keyword>
<dbReference type="PANTHER" id="PTHR44329">
    <property type="entry name" value="SERINE/THREONINE-PROTEIN KINASE TNNI3K-RELATED"/>
    <property type="match status" value="1"/>
</dbReference>
<feature type="region of interest" description="Disordered" evidence="7">
    <location>
        <begin position="860"/>
        <end position="879"/>
    </location>
</feature>
<dbReference type="Proteomes" id="UP000694865">
    <property type="component" value="Unplaced"/>
</dbReference>
<feature type="compositionally biased region" description="Polar residues" evidence="7">
    <location>
        <begin position="727"/>
        <end position="736"/>
    </location>
</feature>
<evidence type="ECO:0000256" key="3">
    <source>
        <dbReference type="ARBA" id="ARBA00022741"/>
    </source>
</evidence>
<dbReference type="Gene3D" id="1.10.510.10">
    <property type="entry name" value="Transferase(Phosphotransferase) domain 1"/>
    <property type="match status" value="1"/>
</dbReference>
<keyword evidence="3" id="KW-0547">Nucleotide-binding</keyword>
<dbReference type="InterPro" id="IPR001245">
    <property type="entry name" value="Ser-Thr/Tyr_kinase_cat_dom"/>
</dbReference>
<feature type="compositionally biased region" description="Low complexity" evidence="7">
    <location>
        <begin position="549"/>
        <end position="558"/>
    </location>
</feature>
<protein>
    <submittedName>
        <fullName evidence="11">Mitogen-activated protein kinase kinase kinase MLT-like</fullName>
    </submittedName>
</protein>
<gene>
    <name evidence="11" type="primary">LOC102807109</name>
</gene>
<dbReference type="Pfam" id="PF00536">
    <property type="entry name" value="SAM_1"/>
    <property type="match status" value="1"/>
</dbReference>
<feature type="region of interest" description="Disordered" evidence="7">
    <location>
        <begin position="626"/>
        <end position="650"/>
    </location>
</feature>
<feature type="compositionally biased region" description="Gly residues" evidence="7">
    <location>
        <begin position="770"/>
        <end position="780"/>
    </location>
</feature>
<evidence type="ECO:0000313" key="10">
    <source>
        <dbReference type="Proteomes" id="UP000694865"/>
    </source>
</evidence>
<evidence type="ECO:0000256" key="1">
    <source>
        <dbReference type="ARBA" id="ARBA00022527"/>
    </source>
</evidence>
<dbReference type="InterPro" id="IPR008271">
    <property type="entry name" value="Ser/Thr_kinase_AS"/>
</dbReference>
<dbReference type="Pfam" id="PF07714">
    <property type="entry name" value="PK_Tyr_Ser-Thr"/>
    <property type="match status" value="1"/>
</dbReference>
<dbReference type="SMART" id="SM00220">
    <property type="entry name" value="S_TKc"/>
    <property type="match status" value="1"/>
</dbReference>
<accession>A0ABM0MES6</accession>
<feature type="compositionally biased region" description="Polar residues" evidence="7">
    <location>
        <begin position="863"/>
        <end position="879"/>
    </location>
</feature>
<dbReference type="InterPro" id="IPR011009">
    <property type="entry name" value="Kinase-like_dom_sf"/>
</dbReference>
<dbReference type="Gene3D" id="3.30.200.20">
    <property type="entry name" value="Phosphorylase Kinase, domain 1"/>
    <property type="match status" value="1"/>
</dbReference>
<evidence type="ECO:0000256" key="2">
    <source>
        <dbReference type="ARBA" id="ARBA00022679"/>
    </source>
</evidence>
<dbReference type="PRINTS" id="PR00109">
    <property type="entry name" value="TYRKINASE"/>
</dbReference>
<feature type="region of interest" description="Disordered" evidence="7">
    <location>
        <begin position="711"/>
        <end position="808"/>
    </location>
</feature>
<dbReference type="InterPro" id="IPR051681">
    <property type="entry name" value="Ser/Thr_Kinases-Pseudokinases"/>
</dbReference>
<keyword evidence="6" id="KW-0175">Coiled coil</keyword>
<organism evidence="10 11">
    <name type="scientific">Saccoglossus kowalevskii</name>
    <name type="common">Acorn worm</name>
    <dbReference type="NCBI Taxonomy" id="10224"/>
    <lineage>
        <taxon>Eukaryota</taxon>
        <taxon>Metazoa</taxon>
        <taxon>Hemichordata</taxon>
        <taxon>Enteropneusta</taxon>
        <taxon>Harrimaniidae</taxon>
        <taxon>Saccoglossus</taxon>
    </lineage>
</organism>
<dbReference type="RefSeq" id="XP_006818517.1">
    <property type="nucleotide sequence ID" value="XM_006818454.1"/>
</dbReference>
<dbReference type="InterPro" id="IPR001660">
    <property type="entry name" value="SAM"/>
</dbReference>
<keyword evidence="4" id="KW-0418">Kinase</keyword>
<feature type="domain" description="SAM" evidence="9">
    <location>
        <begin position="335"/>
        <end position="406"/>
    </location>
</feature>
<evidence type="ECO:0000259" key="9">
    <source>
        <dbReference type="PROSITE" id="PS50105"/>
    </source>
</evidence>
<sequence>MGSSFYEIAFDDLEFFERCGGGTFGSVYRARWKSHDKEVAIKKLLVLEKEAQVLSQLSHRNIIKFFGAVTQEPNYCLVTEYAPRGSLYAYLADSKNNLDFKHILAWSRDIALGMNYLHNEAPFKVIHRDLKSKNCVINADYVIKLCDFGASRFMGSTTKMSLAGTFPWMAPEVIQSLPVSETADTFSYGVVLWELLTREIPFRGLEGIQVAWLVVDKNERLTIPSSCPNHFAELMSNCWDVNPKKRMVFPEILAKIEEMREDGELSEETGSFLDNKEEWRAEIHETFERLKHMERHLSDKQKELEEREKLLLEREKILEQHHFNSHQVDHDLNSWSEAQVYDWMLQLGVDGSYLSDLTKYASIFRMNNINGHRLLLLTEDDLKAMGIVSVGHRVDLITEIDRLKMCYLRLLHFPPLSVAVGQTKQPPSSPVQKIVSLTLIFGNHCRMGATPQEHKWKMYLEIDGDPSALTCIKDVTFISKSPPYDMMRMTYPPFVEESWHKGPTESMKIECVVSFESHVKQRSTKHLHQIQFKEGGGVSEKTLKLVCRSTSSGSGSSGRNTPTESMLTSPGIQYGRSAKGLSHSISTPLLQGVWSERSLVHALSSMDFRERSGSGDSGVWASVVSKSSRNSPAPIAGCEKNSGYASDRRKSYDSSSKINFAVGSDDEEDNESITAKVTNNDASTLTFTSNNGGADSCTSSYANALKQGQKKLTSGNRTPGELYHQKQYGNQTTSTNRGREKFRNMDTRTDSGTQTPERRWGPFRGRGPRGRGGGAGFGSRGRGRGRGNYFQRSQSDHHLQEHRNKEGKDFVRAISSGTSTDSNDRRHSDYNMQQHTMRNRGWHRPHRGRGPATVIVNRHAENSDWTTNSRHSEANNPSFSFYADQCNKDQRQVQNSVHEHCPQQRHTQASHNNQIRNPNQSALILINVSQVYARAISAQFRNEDSGRRDGRDEEMMKAR</sequence>
<evidence type="ECO:0000256" key="5">
    <source>
        <dbReference type="ARBA" id="ARBA00022840"/>
    </source>
</evidence>
<feature type="compositionally biased region" description="Polar residues" evidence="7">
    <location>
        <begin position="559"/>
        <end position="571"/>
    </location>
</feature>
<feature type="compositionally biased region" description="Basic and acidic residues" evidence="7">
    <location>
        <begin position="794"/>
        <end position="808"/>
    </location>
</feature>
<evidence type="ECO:0000256" key="7">
    <source>
        <dbReference type="SAM" id="MobiDB-lite"/>
    </source>
</evidence>
<feature type="coiled-coil region" evidence="6">
    <location>
        <begin position="276"/>
        <end position="320"/>
    </location>
</feature>
<feature type="compositionally biased region" description="Basic and acidic residues" evidence="7">
    <location>
        <begin position="737"/>
        <end position="749"/>
    </location>
</feature>
<evidence type="ECO:0000313" key="11">
    <source>
        <dbReference type="RefSeq" id="XP_006818517.1"/>
    </source>
</evidence>
<dbReference type="SUPFAM" id="SSF47769">
    <property type="entry name" value="SAM/Pointed domain"/>
    <property type="match status" value="1"/>
</dbReference>
<keyword evidence="2" id="KW-0808">Transferase</keyword>
<dbReference type="PROSITE" id="PS50011">
    <property type="entry name" value="PROTEIN_KINASE_DOM"/>
    <property type="match status" value="1"/>
</dbReference>
<dbReference type="PANTHER" id="PTHR44329:SF288">
    <property type="entry name" value="MITOGEN-ACTIVATED PROTEIN KINASE KINASE KINASE 20"/>
    <property type="match status" value="1"/>
</dbReference>
<feature type="region of interest" description="Disordered" evidence="7">
    <location>
        <begin position="549"/>
        <end position="571"/>
    </location>
</feature>
<keyword evidence="5" id="KW-0067">ATP-binding</keyword>
<dbReference type="SMART" id="SM00454">
    <property type="entry name" value="SAM"/>
    <property type="match status" value="1"/>
</dbReference>
<feature type="domain" description="Protein kinase" evidence="8">
    <location>
        <begin position="13"/>
        <end position="260"/>
    </location>
</feature>
<dbReference type="Gene3D" id="1.10.150.50">
    <property type="entry name" value="Transcription Factor, Ets-1"/>
    <property type="match status" value="1"/>
</dbReference>
<dbReference type="PROSITE" id="PS00108">
    <property type="entry name" value="PROTEIN_KINASE_ST"/>
    <property type="match status" value="1"/>
</dbReference>
<name>A0ABM0MES6_SACKO</name>
<dbReference type="GeneID" id="102807109"/>
<dbReference type="PROSITE" id="PS50105">
    <property type="entry name" value="SAM_DOMAIN"/>
    <property type="match status" value="1"/>
</dbReference>
<keyword evidence="1" id="KW-0723">Serine/threonine-protein kinase</keyword>
<evidence type="ECO:0000256" key="4">
    <source>
        <dbReference type="ARBA" id="ARBA00022777"/>
    </source>
</evidence>
<dbReference type="SUPFAM" id="SSF56112">
    <property type="entry name" value="Protein kinase-like (PK-like)"/>
    <property type="match status" value="1"/>
</dbReference>
<reference evidence="11" key="1">
    <citation type="submission" date="2025-08" db="UniProtKB">
        <authorList>
            <consortium name="RefSeq"/>
        </authorList>
    </citation>
    <scope>IDENTIFICATION</scope>
    <source>
        <tissue evidence="11">Testes</tissue>
    </source>
</reference>
<evidence type="ECO:0000259" key="8">
    <source>
        <dbReference type="PROSITE" id="PS50011"/>
    </source>
</evidence>